<dbReference type="Proteomes" id="UP001152755">
    <property type="component" value="Unassembled WGS sequence"/>
</dbReference>
<dbReference type="EMBL" id="JANRHA010000019">
    <property type="protein sequence ID" value="MDG3016884.1"/>
    <property type="molecule type" value="Genomic_DNA"/>
</dbReference>
<dbReference type="RefSeq" id="WP_277830337.1">
    <property type="nucleotide sequence ID" value="NZ_JAAIVF010000001.1"/>
</dbReference>
<dbReference type="AlphaFoldDB" id="A0A9X4M2Y2"/>
<sequence>MFDIGGDAGHRRHRTRAQNRAARIHTARRLDRQRIDNATARREDHLRIMFGHSGNGDDDEPCPY</sequence>
<comment type="caution">
    <text evidence="2">The sequence shown here is derived from an EMBL/GenBank/DDBJ whole genome shotgun (WGS) entry which is preliminary data.</text>
</comment>
<feature type="region of interest" description="Disordered" evidence="1">
    <location>
        <begin position="1"/>
        <end position="24"/>
    </location>
</feature>
<gene>
    <name evidence="2" type="ORF">NVS88_20230</name>
</gene>
<keyword evidence="3" id="KW-1185">Reference proteome</keyword>
<name>A0A9X4M2Y2_9ACTN</name>
<evidence type="ECO:0000256" key="1">
    <source>
        <dbReference type="SAM" id="MobiDB-lite"/>
    </source>
</evidence>
<evidence type="ECO:0000313" key="2">
    <source>
        <dbReference type="EMBL" id="MDG3016884.1"/>
    </source>
</evidence>
<accession>A0A9X4M2Y2</accession>
<feature type="compositionally biased region" description="Basic residues" evidence="1">
    <location>
        <begin position="10"/>
        <end position="24"/>
    </location>
</feature>
<organism evidence="2 3">
    <name type="scientific">Speluncibacter jeojiensis</name>
    <dbReference type="NCBI Taxonomy" id="2710754"/>
    <lineage>
        <taxon>Bacteria</taxon>
        <taxon>Bacillati</taxon>
        <taxon>Actinomycetota</taxon>
        <taxon>Actinomycetes</taxon>
        <taxon>Mycobacteriales</taxon>
        <taxon>Speluncibacteraceae</taxon>
        <taxon>Speluncibacter</taxon>
    </lineage>
</organism>
<proteinExistence type="predicted"/>
<reference evidence="2" key="1">
    <citation type="submission" date="2022-08" db="EMBL/GenBank/DDBJ databases">
        <title>Genome analysis of Corynebacteriales strain.</title>
        <authorList>
            <person name="Lee S.D."/>
        </authorList>
    </citation>
    <scope>NUCLEOTIDE SEQUENCE</scope>
    <source>
        <strain evidence="2">D3-21</strain>
    </source>
</reference>
<evidence type="ECO:0000313" key="3">
    <source>
        <dbReference type="Proteomes" id="UP001152755"/>
    </source>
</evidence>
<protein>
    <submittedName>
        <fullName evidence="2">Uncharacterized protein</fullName>
    </submittedName>
</protein>